<gene>
    <name evidence="11" type="ORF">FJZ00_11805</name>
</gene>
<name>A0A937X4C7_9BACT</name>
<dbReference type="InterPro" id="IPR003730">
    <property type="entry name" value="Cu_polyphenol_OxRdtase"/>
</dbReference>
<evidence type="ECO:0000256" key="4">
    <source>
        <dbReference type="ARBA" id="ARBA00022679"/>
    </source>
</evidence>
<evidence type="ECO:0000256" key="6">
    <source>
        <dbReference type="ARBA" id="ARBA00022833"/>
    </source>
</evidence>
<comment type="catalytic activity">
    <reaction evidence="8">
        <text>adenosine + phosphate = alpha-D-ribose 1-phosphate + adenine</text>
        <dbReference type="Rhea" id="RHEA:27642"/>
        <dbReference type="ChEBI" id="CHEBI:16335"/>
        <dbReference type="ChEBI" id="CHEBI:16708"/>
        <dbReference type="ChEBI" id="CHEBI:43474"/>
        <dbReference type="ChEBI" id="CHEBI:57720"/>
        <dbReference type="EC" id="2.4.2.1"/>
    </reaction>
    <physiologicalReaction direction="left-to-right" evidence="8">
        <dbReference type="Rhea" id="RHEA:27643"/>
    </physiologicalReaction>
</comment>
<dbReference type="Gene3D" id="3.60.140.10">
    <property type="entry name" value="CNF1/YfiH-like putative cysteine hydrolases"/>
    <property type="match status" value="1"/>
</dbReference>
<evidence type="ECO:0000256" key="10">
    <source>
        <dbReference type="SAM" id="MobiDB-lite"/>
    </source>
</evidence>
<reference evidence="11 12" key="1">
    <citation type="submission" date="2019-03" db="EMBL/GenBank/DDBJ databases">
        <title>Lake Tanganyika Metagenome-Assembled Genomes (MAGs).</title>
        <authorList>
            <person name="Tran P."/>
        </authorList>
    </citation>
    <scope>NUCLEOTIDE SEQUENCE [LARGE SCALE GENOMIC DNA]</scope>
    <source>
        <strain evidence="11">K_DeepCast_65m_m2_236</strain>
    </source>
</reference>
<evidence type="ECO:0000256" key="5">
    <source>
        <dbReference type="ARBA" id="ARBA00022723"/>
    </source>
</evidence>
<dbReference type="AlphaFoldDB" id="A0A937X4C7"/>
<dbReference type="Pfam" id="PF02578">
    <property type="entry name" value="Cu-oxidase_4"/>
    <property type="match status" value="1"/>
</dbReference>
<protein>
    <submittedName>
        <fullName evidence="11">Polyphenol oxidase family protein</fullName>
    </submittedName>
</protein>
<organism evidence="11 12">
    <name type="scientific">Candidatus Tanganyikabacteria bacterium</name>
    <dbReference type="NCBI Taxonomy" id="2961651"/>
    <lineage>
        <taxon>Bacteria</taxon>
        <taxon>Bacillati</taxon>
        <taxon>Candidatus Sericytochromatia</taxon>
        <taxon>Candidatus Tanganyikabacteria</taxon>
    </lineage>
</organism>
<dbReference type="SUPFAM" id="SSF64438">
    <property type="entry name" value="CNF1/YfiH-like putative cysteine hydrolases"/>
    <property type="match status" value="1"/>
</dbReference>
<evidence type="ECO:0000256" key="9">
    <source>
        <dbReference type="ARBA" id="ARBA00049893"/>
    </source>
</evidence>
<sequence length="94" mass="10488">RCCYEVGDDVVDAFEQIDPTPARDDKESWIAQGPRRSHVDPPVMIRRQLRSAGVPAAQIHASGLCTLCRADLFFSYRRDGQESGRLVSVVQASR</sequence>
<evidence type="ECO:0000256" key="3">
    <source>
        <dbReference type="ARBA" id="ARBA00007353"/>
    </source>
</evidence>
<comment type="function">
    <text evidence="2">Purine nucleoside enzyme that catalyzes the phosphorolysis of adenosine and inosine nucleosides, yielding D-ribose 1-phosphate and the respective free bases, adenine and hypoxanthine. Also catalyzes the phosphorolysis of S-methyl-5'-thioadenosine into adenine and S-methyl-5-thio-alpha-D-ribose 1-phosphate. Also has adenosine deaminase activity.</text>
</comment>
<accession>A0A937X4C7</accession>
<dbReference type="GO" id="GO:0005507">
    <property type="term" value="F:copper ion binding"/>
    <property type="evidence" value="ECO:0007669"/>
    <property type="project" value="TreeGrafter"/>
</dbReference>
<dbReference type="GO" id="GO:0017061">
    <property type="term" value="F:S-methyl-5-thioadenosine phosphorylase activity"/>
    <property type="evidence" value="ECO:0007669"/>
    <property type="project" value="UniProtKB-EC"/>
</dbReference>
<comment type="catalytic activity">
    <reaction evidence="1">
        <text>inosine + phosphate = alpha-D-ribose 1-phosphate + hypoxanthine</text>
        <dbReference type="Rhea" id="RHEA:27646"/>
        <dbReference type="ChEBI" id="CHEBI:17368"/>
        <dbReference type="ChEBI" id="CHEBI:17596"/>
        <dbReference type="ChEBI" id="CHEBI:43474"/>
        <dbReference type="ChEBI" id="CHEBI:57720"/>
        <dbReference type="EC" id="2.4.2.1"/>
    </reaction>
    <physiologicalReaction direction="left-to-right" evidence="1">
        <dbReference type="Rhea" id="RHEA:27647"/>
    </physiologicalReaction>
</comment>
<comment type="caution">
    <text evidence="11">The sequence shown here is derived from an EMBL/GenBank/DDBJ whole genome shotgun (WGS) entry which is preliminary data.</text>
</comment>
<comment type="catalytic activity">
    <reaction evidence="7">
        <text>adenosine + H2O + H(+) = inosine + NH4(+)</text>
        <dbReference type="Rhea" id="RHEA:24408"/>
        <dbReference type="ChEBI" id="CHEBI:15377"/>
        <dbReference type="ChEBI" id="CHEBI:15378"/>
        <dbReference type="ChEBI" id="CHEBI:16335"/>
        <dbReference type="ChEBI" id="CHEBI:17596"/>
        <dbReference type="ChEBI" id="CHEBI:28938"/>
        <dbReference type="EC" id="3.5.4.4"/>
    </reaction>
    <physiologicalReaction direction="left-to-right" evidence="7">
        <dbReference type="Rhea" id="RHEA:24409"/>
    </physiologicalReaction>
</comment>
<keyword evidence="5" id="KW-0479">Metal-binding</keyword>
<proteinExistence type="inferred from homology"/>
<evidence type="ECO:0000313" key="12">
    <source>
        <dbReference type="Proteomes" id="UP000703893"/>
    </source>
</evidence>
<evidence type="ECO:0000256" key="7">
    <source>
        <dbReference type="ARBA" id="ARBA00047989"/>
    </source>
</evidence>
<evidence type="ECO:0000256" key="8">
    <source>
        <dbReference type="ARBA" id="ARBA00048968"/>
    </source>
</evidence>
<dbReference type="CDD" id="cd16833">
    <property type="entry name" value="YfiH"/>
    <property type="match status" value="1"/>
</dbReference>
<keyword evidence="6" id="KW-0862">Zinc</keyword>
<feature type="non-terminal residue" evidence="11">
    <location>
        <position position="1"/>
    </location>
</feature>
<dbReference type="EMBL" id="VGJX01000740">
    <property type="protein sequence ID" value="MBM3275831.1"/>
    <property type="molecule type" value="Genomic_DNA"/>
</dbReference>
<dbReference type="InterPro" id="IPR011324">
    <property type="entry name" value="Cytotoxic_necrot_fac-like_cat"/>
</dbReference>
<keyword evidence="4" id="KW-0808">Transferase</keyword>
<dbReference type="PANTHER" id="PTHR30616:SF3">
    <property type="entry name" value="PURINE NUCLEOSIDE PHOSPHORYLASE"/>
    <property type="match status" value="1"/>
</dbReference>
<dbReference type="InterPro" id="IPR038371">
    <property type="entry name" value="Cu_polyphenol_OxRdtase_sf"/>
</dbReference>
<feature type="region of interest" description="Disordered" evidence="10">
    <location>
        <begin position="21"/>
        <end position="40"/>
    </location>
</feature>
<comment type="similarity">
    <text evidence="3">Belongs to the purine nucleoside phosphorylase YfiH/LACC1 family.</text>
</comment>
<dbReference type="PANTHER" id="PTHR30616">
    <property type="entry name" value="UNCHARACTERIZED PROTEIN YFIH"/>
    <property type="match status" value="1"/>
</dbReference>
<comment type="catalytic activity">
    <reaction evidence="9">
        <text>S-methyl-5'-thioadenosine + phosphate = 5-(methylsulfanyl)-alpha-D-ribose 1-phosphate + adenine</text>
        <dbReference type="Rhea" id="RHEA:11852"/>
        <dbReference type="ChEBI" id="CHEBI:16708"/>
        <dbReference type="ChEBI" id="CHEBI:17509"/>
        <dbReference type="ChEBI" id="CHEBI:43474"/>
        <dbReference type="ChEBI" id="CHEBI:58533"/>
        <dbReference type="EC" id="2.4.2.28"/>
    </reaction>
    <physiologicalReaction direction="left-to-right" evidence="9">
        <dbReference type="Rhea" id="RHEA:11853"/>
    </physiologicalReaction>
</comment>
<dbReference type="Proteomes" id="UP000703893">
    <property type="component" value="Unassembled WGS sequence"/>
</dbReference>
<evidence type="ECO:0000256" key="2">
    <source>
        <dbReference type="ARBA" id="ARBA00003215"/>
    </source>
</evidence>
<evidence type="ECO:0000313" key="11">
    <source>
        <dbReference type="EMBL" id="MBM3275831.1"/>
    </source>
</evidence>
<evidence type="ECO:0000256" key="1">
    <source>
        <dbReference type="ARBA" id="ARBA00000553"/>
    </source>
</evidence>